<sequence length="197" mass="20961">MALPSTDFIGSGTPNIAVTGGVLTGPLGTPVPTTAAAVIDPLIKPLGYVSEDGLEPQGERTVNAIRDWNADIIAQLQTEHSVRFSLTLYGAWDEDVLAAVFGAENLTVTPATPSTGKLITVQETGSVLPNAVWIFDMKTAEKKLRIVLPNAKLSETTERSFVAGELAGFQIVVEAFKDDAGIKAYRYYDDGVFESAS</sequence>
<organism evidence="1 2">
    <name type="scientific">Nocardia rhizosphaerae</name>
    <dbReference type="NCBI Taxonomy" id="1691571"/>
    <lineage>
        <taxon>Bacteria</taxon>
        <taxon>Bacillati</taxon>
        <taxon>Actinomycetota</taxon>
        <taxon>Actinomycetes</taxon>
        <taxon>Mycobacteriales</taxon>
        <taxon>Nocardiaceae</taxon>
        <taxon>Nocardia</taxon>
    </lineage>
</organism>
<dbReference type="RefSeq" id="WP_378547845.1">
    <property type="nucleotide sequence ID" value="NZ_JBHSBA010000003.1"/>
</dbReference>
<evidence type="ECO:0008006" key="3">
    <source>
        <dbReference type="Google" id="ProtNLM"/>
    </source>
</evidence>
<keyword evidence="2" id="KW-1185">Reference proteome</keyword>
<reference evidence="2" key="1">
    <citation type="journal article" date="2019" name="Int. J. Syst. Evol. Microbiol.">
        <title>The Global Catalogue of Microorganisms (GCM) 10K type strain sequencing project: providing services to taxonomists for standard genome sequencing and annotation.</title>
        <authorList>
            <consortium name="The Broad Institute Genomics Platform"/>
            <consortium name="The Broad Institute Genome Sequencing Center for Infectious Disease"/>
            <person name="Wu L."/>
            <person name="Ma J."/>
        </authorList>
    </citation>
    <scope>NUCLEOTIDE SEQUENCE [LARGE SCALE GENOMIC DNA]</scope>
    <source>
        <strain evidence="2">CGMCC 4.7204</strain>
    </source>
</reference>
<evidence type="ECO:0000313" key="2">
    <source>
        <dbReference type="Proteomes" id="UP001595767"/>
    </source>
</evidence>
<protein>
    <recommendedName>
        <fullName evidence="3">Tail tube protein</fullName>
    </recommendedName>
</protein>
<accession>A0ABV8L2N1</accession>
<dbReference type="Pfam" id="PF25681">
    <property type="entry name" value="Phage_TTP_17"/>
    <property type="match status" value="1"/>
</dbReference>
<evidence type="ECO:0000313" key="1">
    <source>
        <dbReference type="EMBL" id="MFC4124936.1"/>
    </source>
</evidence>
<comment type="caution">
    <text evidence="1">The sequence shown here is derived from an EMBL/GenBank/DDBJ whole genome shotgun (WGS) entry which is preliminary data.</text>
</comment>
<name>A0ABV8L2N1_9NOCA</name>
<gene>
    <name evidence="1" type="ORF">ACFOW8_08360</name>
</gene>
<dbReference type="InterPro" id="IPR058154">
    <property type="entry name" value="Bxb1_TTP-like"/>
</dbReference>
<dbReference type="Proteomes" id="UP001595767">
    <property type="component" value="Unassembled WGS sequence"/>
</dbReference>
<proteinExistence type="predicted"/>
<dbReference type="EMBL" id="JBHSBA010000003">
    <property type="protein sequence ID" value="MFC4124936.1"/>
    <property type="molecule type" value="Genomic_DNA"/>
</dbReference>